<dbReference type="EMBL" id="JADFTS010000002">
    <property type="protein sequence ID" value="KAF9621931.1"/>
    <property type="molecule type" value="Genomic_DNA"/>
</dbReference>
<evidence type="ECO:0000256" key="1">
    <source>
        <dbReference type="SAM" id="MobiDB-lite"/>
    </source>
</evidence>
<dbReference type="Proteomes" id="UP000631114">
    <property type="component" value="Unassembled WGS sequence"/>
</dbReference>
<sequence length="75" mass="7910">MASNVKETEVDTVDYRSPAGEDQPAKKENVQIIHQTKPGDETKGGVLSDATAAVTKTVQSAKDAISGHPTKESSK</sequence>
<accession>A0A835IPV1</accession>
<dbReference type="AlphaFoldDB" id="A0A835IPV1"/>
<reference evidence="2 3" key="1">
    <citation type="submission" date="2020-10" db="EMBL/GenBank/DDBJ databases">
        <title>The Coptis chinensis genome and diversification of protoberbering-type alkaloids.</title>
        <authorList>
            <person name="Wang B."/>
            <person name="Shu S."/>
            <person name="Song C."/>
            <person name="Liu Y."/>
        </authorList>
    </citation>
    <scope>NUCLEOTIDE SEQUENCE [LARGE SCALE GENOMIC DNA]</scope>
    <source>
        <strain evidence="2">HL-2020</strain>
        <tissue evidence="2">Leaf</tissue>
    </source>
</reference>
<evidence type="ECO:0000313" key="2">
    <source>
        <dbReference type="EMBL" id="KAF9621931.1"/>
    </source>
</evidence>
<organism evidence="2 3">
    <name type="scientific">Coptis chinensis</name>
    <dbReference type="NCBI Taxonomy" id="261450"/>
    <lineage>
        <taxon>Eukaryota</taxon>
        <taxon>Viridiplantae</taxon>
        <taxon>Streptophyta</taxon>
        <taxon>Embryophyta</taxon>
        <taxon>Tracheophyta</taxon>
        <taxon>Spermatophyta</taxon>
        <taxon>Magnoliopsida</taxon>
        <taxon>Ranunculales</taxon>
        <taxon>Ranunculaceae</taxon>
        <taxon>Coptidoideae</taxon>
        <taxon>Coptis</taxon>
    </lineage>
</organism>
<comment type="caution">
    <text evidence="2">The sequence shown here is derived from an EMBL/GenBank/DDBJ whole genome shotgun (WGS) entry which is preliminary data.</text>
</comment>
<gene>
    <name evidence="2" type="ORF">IFM89_029151</name>
</gene>
<dbReference type="OrthoDB" id="1927928at2759"/>
<protein>
    <submittedName>
        <fullName evidence="2">Uncharacterized protein</fullName>
    </submittedName>
</protein>
<feature type="region of interest" description="Disordered" evidence="1">
    <location>
        <begin position="1"/>
        <end position="47"/>
    </location>
</feature>
<proteinExistence type="predicted"/>
<keyword evidence="3" id="KW-1185">Reference proteome</keyword>
<evidence type="ECO:0000313" key="3">
    <source>
        <dbReference type="Proteomes" id="UP000631114"/>
    </source>
</evidence>
<name>A0A835IPV1_9MAGN</name>